<evidence type="ECO:0000256" key="1">
    <source>
        <dbReference type="ARBA" id="ARBA00004123"/>
    </source>
</evidence>
<evidence type="ECO:0000313" key="13">
    <source>
        <dbReference type="EMBL" id="KAJ3597538.1"/>
    </source>
</evidence>
<dbReference type="GO" id="GO:0003677">
    <property type="term" value="F:DNA binding"/>
    <property type="evidence" value="ECO:0007669"/>
    <property type="project" value="UniProtKB-UniRule"/>
</dbReference>
<dbReference type="FunFam" id="1.10.10.60:FF:000084">
    <property type="entry name" value="Homeobox protein Hox-D13"/>
    <property type="match status" value="1"/>
</dbReference>
<keyword evidence="14" id="KW-1185">Reference proteome</keyword>
<evidence type="ECO:0000313" key="14">
    <source>
        <dbReference type="Proteomes" id="UP001148018"/>
    </source>
</evidence>
<name>A0A9Q0IGX2_9TELE</name>
<dbReference type="InterPro" id="IPR022067">
    <property type="entry name" value="HoxA13_N"/>
</dbReference>
<keyword evidence="4" id="KW-0805">Transcription regulation</keyword>
<organism evidence="13 14">
    <name type="scientific">Muraenolepis orangiensis</name>
    <name type="common">Patagonian moray cod</name>
    <dbReference type="NCBI Taxonomy" id="630683"/>
    <lineage>
        <taxon>Eukaryota</taxon>
        <taxon>Metazoa</taxon>
        <taxon>Chordata</taxon>
        <taxon>Craniata</taxon>
        <taxon>Vertebrata</taxon>
        <taxon>Euteleostomi</taxon>
        <taxon>Actinopterygii</taxon>
        <taxon>Neopterygii</taxon>
        <taxon>Teleostei</taxon>
        <taxon>Neoteleostei</taxon>
        <taxon>Acanthomorphata</taxon>
        <taxon>Zeiogadaria</taxon>
        <taxon>Gadariae</taxon>
        <taxon>Gadiformes</taxon>
        <taxon>Muraenolepidoidei</taxon>
        <taxon>Muraenolepididae</taxon>
        <taxon>Muraenolepis</taxon>
    </lineage>
</organism>
<dbReference type="InterPro" id="IPR009057">
    <property type="entry name" value="Homeodomain-like_sf"/>
</dbReference>
<comment type="caution">
    <text evidence="13">The sequence shown here is derived from an EMBL/GenBank/DDBJ whole genome shotgun (WGS) entry which is preliminary data.</text>
</comment>
<feature type="compositionally biased region" description="Low complexity" evidence="11">
    <location>
        <begin position="357"/>
        <end position="367"/>
    </location>
</feature>
<feature type="DNA-binding region" description="Homeobox" evidence="9">
    <location>
        <begin position="671"/>
        <end position="730"/>
    </location>
</feature>
<keyword evidence="6 9" id="KW-0371">Homeobox</keyword>
<evidence type="ECO:0000256" key="11">
    <source>
        <dbReference type="SAM" id="MobiDB-lite"/>
    </source>
</evidence>
<feature type="region of interest" description="Disordered" evidence="11">
    <location>
        <begin position="590"/>
        <end position="658"/>
    </location>
</feature>
<dbReference type="GO" id="GO:0000981">
    <property type="term" value="F:DNA-binding transcription factor activity, RNA polymerase II-specific"/>
    <property type="evidence" value="ECO:0007669"/>
    <property type="project" value="InterPro"/>
</dbReference>
<evidence type="ECO:0000256" key="2">
    <source>
        <dbReference type="ARBA" id="ARBA00006317"/>
    </source>
</evidence>
<feature type="domain" description="Homeobox" evidence="12">
    <location>
        <begin position="669"/>
        <end position="729"/>
    </location>
</feature>
<dbReference type="Proteomes" id="UP001148018">
    <property type="component" value="Unassembled WGS sequence"/>
</dbReference>
<proteinExistence type="inferred from homology"/>
<feature type="domain" description="Homeobox" evidence="12">
    <location>
        <begin position="239"/>
        <end position="299"/>
    </location>
</feature>
<evidence type="ECO:0000256" key="9">
    <source>
        <dbReference type="PROSITE-ProRule" id="PRU00108"/>
    </source>
</evidence>
<dbReference type="PANTHER" id="PTHR45874:SF1">
    <property type="entry name" value="HOMEOBOX PROTEIN HOX-A10"/>
    <property type="match status" value="1"/>
</dbReference>
<comment type="similarity">
    <text evidence="2">Belongs to the Abd-B homeobox family.</text>
</comment>
<evidence type="ECO:0000256" key="6">
    <source>
        <dbReference type="ARBA" id="ARBA00023155"/>
    </source>
</evidence>
<feature type="region of interest" description="Disordered" evidence="11">
    <location>
        <begin position="321"/>
        <end position="384"/>
    </location>
</feature>
<dbReference type="InterPro" id="IPR017970">
    <property type="entry name" value="Homeobox_CS"/>
</dbReference>
<keyword evidence="5 9" id="KW-0238">DNA-binding</keyword>
<dbReference type="Gene3D" id="1.10.10.60">
    <property type="entry name" value="Homeodomain-like"/>
    <property type="match status" value="3"/>
</dbReference>
<protein>
    <recommendedName>
        <fullName evidence="12">Homeobox domain-containing protein</fullName>
    </recommendedName>
</protein>
<dbReference type="Pfam" id="PF12284">
    <property type="entry name" value="HoxA13_N"/>
    <property type="match status" value="1"/>
</dbReference>
<dbReference type="PROSITE" id="PS00027">
    <property type="entry name" value="HOMEOBOX_1"/>
    <property type="match status" value="2"/>
</dbReference>
<dbReference type="Pfam" id="PF00046">
    <property type="entry name" value="Homeodomain"/>
    <property type="match status" value="3"/>
</dbReference>
<dbReference type="InterPro" id="IPR001356">
    <property type="entry name" value="HD"/>
</dbReference>
<dbReference type="PROSITE" id="PS50071">
    <property type="entry name" value="HOMEOBOX_2"/>
    <property type="match status" value="3"/>
</dbReference>
<accession>A0A9Q0IGX2</accession>
<feature type="compositionally biased region" description="Basic and acidic residues" evidence="11">
    <location>
        <begin position="346"/>
        <end position="355"/>
    </location>
</feature>
<dbReference type="SMART" id="SM00389">
    <property type="entry name" value="HOX"/>
    <property type="match status" value="3"/>
</dbReference>
<evidence type="ECO:0000256" key="7">
    <source>
        <dbReference type="ARBA" id="ARBA00023163"/>
    </source>
</evidence>
<dbReference type="EMBL" id="JANIIK010000109">
    <property type="protein sequence ID" value="KAJ3597538.1"/>
    <property type="molecule type" value="Genomic_DNA"/>
</dbReference>
<keyword evidence="3" id="KW-0217">Developmental protein</keyword>
<dbReference type="PANTHER" id="PTHR45874">
    <property type="entry name" value="HOMEOBOX PROTEIN ABDOMINAL-B"/>
    <property type="match status" value="1"/>
</dbReference>
<feature type="compositionally biased region" description="Polar residues" evidence="11">
    <location>
        <begin position="368"/>
        <end position="379"/>
    </location>
</feature>
<evidence type="ECO:0000256" key="5">
    <source>
        <dbReference type="ARBA" id="ARBA00023125"/>
    </source>
</evidence>
<dbReference type="InterPro" id="IPR020479">
    <property type="entry name" value="HD_metazoa"/>
</dbReference>
<gene>
    <name evidence="13" type="ORF">NHX12_001061</name>
</gene>
<dbReference type="SUPFAM" id="SSF46689">
    <property type="entry name" value="Homeodomain-like"/>
    <property type="match status" value="3"/>
</dbReference>
<evidence type="ECO:0000256" key="8">
    <source>
        <dbReference type="ARBA" id="ARBA00023242"/>
    </source>
</evidence>
<keyword evidence="8 9" id="KW-0539">Nucleus</keyword>
<comment type="subcellular location">
    <subcellularLocation>
        <location evidence="1 9 10">Nucleus</location>
    </subcellularLocation>
</comment>
<feature type="domain" description="Homeobox" evidence="12">
    <location>
        <begin position="379"/>
        <end position="424"/>
    </location>
</feature>
<dbReference type="GO" id="GO:0000122">
    <property type="term" value="P:negative regulation of transcription by RNA polymerase II"/>
    <property type="evidence" value="ECO:0007669"/>
    <property type="project" value="UniProtKB-ARBA"/>
</dbReference>
<dbReference type="AlphaFoldDB" id="A0A9Q0IGX2"/>
<reference evidence="13" key="1">
    <citation type="submission" date="2022-07" db="EMBL/GenBank/DDBJ databases">
        <title>Chromosome-level genome of Muraenolepis orangiensis.</title>
        <authorList>
            <person name="Kim J."/>
        </authorList>
    </citation>
    <scope>NUCLEOTIDE SEQUENCE</scope>
    <source>
        <strain evidence="13">KU_S4_2022</strain>
        <tissue evidence="13">Muscle</tissue>
    </source>
</reference>
<dbReference type="CDD" id="cd00086">
    <property type="entry name" value="homeodomain"/>
    <property type="match status" value="3"/>
</dbReference>
<evidence type="ECO:0000259" key="12">
    <source>
        <dbReference type="PROSITE" id="PS50071"/>
    </source>
</evidence>
<keyword evidence="7" id="KW-0804">Transcription</keyword>
<dbReference type="OrthoDB" id="6159439at2759"/>
<dbReference type="GO" id="GO:0005634">
    <property type="term" value="C:nucleus"/>
    <property type="evidence" value="ECO:0007669"/>
    <property type="project" value="UniProtKB-SubCell"/>
</dbReference>
<evidence type="ECO:0000256" key="10">
    <source>
        <dbReference type="RuleBase" id="RU000682"/>
    </source>
</evidence>
<feature type="DNA-binding region" description="Homeobox" evidence="9">
    <location>
        <begin position="381"/>
        <end position="425"/>
    </location>
</feature>
<sequence>MTASLLLHSRWIDPVMFLYDNGIDERLSKNMDGFAGGNFAANQCRNLLAHPTSLAPSTTTMYTNSSEVPASSHGMGEPVKQCSPCSATQSSPNASLPYGYFGNGYYPCRMPHASPGVKTCAQQPAGYGDKYMDTSISSAGEEFPSRAKEYHAFYQGYPSGPYQTGYLDVPGVPALSAPSEPIRHHESLLAPMEPYQPWAIANSWNGQVYCAKDQPQSNSALWKSSLQDSIPGGDVHSVRRGRKKRVPYTKLQLKELEREYAANKFITKDKRRRISAQTNLSERQVTIWFQNRRVKEKKDFVHHGRDGGQYPSLGDLFVKNNPSVQCHPGGGGSHHPTPASFYDTGAEARSRRDEESSCSPRSTSSTRAQETCSKSSSGQRTRKKRCPYSKYQLRELEREFFFSVYINKEKRVQLSRVLDLTDRQYSYGLSTGSCFPGIAKRNDAGSPATTPSPAAGPYIQGMEAWLMDTSRSCRAEQPGGGASCHNNVAQLQCSFSSPAIKEENAYCVYESEKCGPKGAALADDLSFTSRIAASGSCPGANSGTVPVPGYFRLSQTYHTTSPKVYHHHDVQPNVTHFTLQRPARFDASLHATGNSVDEVPAANGRESEDAPAASKPHGCTPARDSESRLSPDSLSSPEPPEETCTESTEKTSKDAGTIGGCTANWLTAKSGRKKRCPYTKHQTLELEKEFLFNMYLTRERRLEISRGVHLSDRQVKIWFQNRRMKLKKMSRENRIRELSSNYHFS</sequence>
<dbReference type="InterPro" id="IPR046333">
    <property type="entry name" value="HXA10/ABDB-like"/>
</dbReference>
<dbReference type="PRINTS" id="PR00024">
    <property type="entry name" value="HOMEOBOX"/>
</dbReference>
<feature type="DNA-binding region" description="Homeobox" evidence="9">
    <location>
        <begin position="241"/>
        <end position="300"/>
    </location>
</feature>
<evidence type="ECO:0000256" key="3">
    <source>
        <dbReference type="ARBA" id="ARBA00022473"/>
    </source>
</evidence>
<evidence type="ECO:0000256" key="4">
    <source>
        <dbReference type="ARBA" id="ARBA00023015"/>
    </source>
</evidence>